<dbReference type="PANTHER" id="PTHR13929">
    <property type="entry name" value="1,4-DIHYDROXY-2-NAPHTHOATE OCTAPRENYLTRANSFERASE"/>
    <property type="match status" value="1"/>
</dbReference>
<evidence type="ECO:0000256" key="8">
    <source>
        <dbReference type="HAMAP-Rule" id="MF_01937"/>
    </source>
</evidence>
<dbReference type="AlphaFoldDB" id="A0A1Z8BBX6"/>
<feature type="transmembrane region" description="Helical" evidence="8">
    <location>
        <begin position="70"/>
        <end position="90"/>
    </location>
</feature>
<feature type="transmembrane region" description="Helical" evidence="8">
    <location>
        <begin position="209"/>
        <end position="229"/>
    </location>
</feature>
<dbReference type="CDD" id="cd13962">
    <property type="entry name" value="PT_UbiA_UBIAD1"/>
    <property type="match status" value="1"/>
</dbReference>
<comment type="similarity">
    <text evidence="8">Belongs to the MenA family. Type 1 subfamily.</text>
</comment>
<dbReference type="Pfam" id="PF01040">
    <property type="entry name" value="UbiA"/>
    <property type="match status" value="1"/>
</dbReference>
<feature type="transmembrane region" description="Helical" evidence="8">
    <location>
        <begin position="291"/>
        <end position="311"/>
    </location>
</feature>
<dbReference type="HAMAP" id="MF_01937">
    <property type="entry name" value="MenA_1"/>
    <property type="match status" value="1"/>
</dbReference>
<keyword evidence="7 8" id="KW-0472">Membrane</keyword>
<comment type="pathway">
    <text evidence="8">Quinol/quinone metabolism; menaquinone biosynthesis; menaquinol from 1,4-dihydroxy-2-naphthoate: step 1/2.</text>
</comment>
<keyword evidence="5 8" id="KW-0812">Transmembrane</keyword>
<dbReference type="RefSeq" id="WP_303685686.1">
    <property type="nucleotide sequence ID" value="NZ_CAJXYO010000024.1"/>
</dbReference>
<comment type="caution">
    <text evidence="10">The sequence shown here is derived from an EMBL/GenBank/DDBJ whole genome shotgun (WGS) entry which is preliminary data.</text>
</comment>
<comment type="function">
    <text evidence="8">Conversion of 1,4-dihydroxy-2-naphthoate (DHNA) to demethylmenaquinone (DMK).</text>
</comment>
<accession>A0A1Z8BBX6</accession>
<evidence type="ECO:0000256" key="6">
    <source>
        <dbReference type="ARBA" id="ARBA00022989"/>
    </source>
</evidence>
<dbReference type="InterPro" id="IPR004657">
    <property type="entry name" value="MenA"/>
</dbReference>
<proteinExistence type="inferred from homology"/>
<evidence type="ECO:0000256" key="9">
    <source>
        <dbReference type="NCBIfam" id="TIGR00751"/>
    </source>
</evidence>
<feature type="transmembrane region" description="Helical" evidence="8">
    <location>
        <begin position="332"/>
        <end position="351"/>
    </location>
</feature>
<dbReference type="GO" id="GO:0005886">
    <property type="term" value="C:plasma membrane"/>
    <property type="evidence" value="ECO:0007669"/>
    <property type="project" value="UniProtKB-SubCell"/>
</dbReference>
<evidence type="ECO:0000256" key="7">
    <source>
        <dbReference type="ARBA" id="ARBA00023136"/>
    </source>
</evidence>
<name>A0A1Z8BBX6_9FLAO</name>
<dbReference type="GO" id="GO:0046428">
    <property type="term" value="F:1,4-dihydroxy-2-naphthoate polyprenyltransferase activity"/>
    <property type="evidence" value="ECO:0007669"/>
    <property type="project" value="UniProtKB-UniRule"/>
</dbReference>
<dbReference type="EMBL" id="MAAX01000029">
    <property type="protein sequence ID" value="OUS20086.1"/>
    <property type="molecule type" value="Genomic_DNA"/>
</dbReference>
<dbReference type="InterPro" id="IPR026046">
    <property type="entry name" value="UBIAD1"/>
</dbReference>
<gene>
    <name evidence="8" type="primary">menA</name>
    <name evidence="10" type="ORF">A9Q93_01880</name>
</gene>
<keyword evidence="4 8" id="KW-0808">Transferase</keyword>
<evidence type="ECO:0000313" key="10">
    <source>
        <dbReference type="EMBL" id="OUS20086.1"/>
    </source>
</evidence>
<dbReference type="GO" id="GO:0042371">
    <property type="term" value="P:vitamin K biosynthetic process"/>
    <property type="evidence" value="ECO:0007669"/>
    <property type="project" value="TreeGrafter"/>
</dbReference>
<sequence length="353" mass="39077">MAEASKLKAWISAARLRTLPLSISGILVGSAFAFSKVINWRSTLLYLKNLSIEETGVVDYLQSIGFEFNYLIPILALITTLGFQILSNFANDYGDGVKGTDNDDRIGPMRAIQSGIISPQEMKRGMIITATLTLISAILLIYVSLGIERLLVSLFFLVLGIAAIWAAIKYTVGDNAYGYRGLGDVFVFIFFGPVSVMGIYYLITKTLDWEMIFPSITIGLLSVAVLNLNNMRDVESDKKAGKNTIVVKMGLVKAKLLHYGFIIIAFVCAIISVLALFVSAMEVSVYNDEEIFYANNYFTFLPLLAFIPLFIHLFKVKRTQSPALLDPELKKVALSTFLFAVLCCLSVWIVSSF</sequence>
<comment type="catalytic activity">
    <reaction evidence="8">
        <text>an all-trans-polyprenyl diphosphate + 1,4-dihydroxy-2-naphthoate + H(+) = a 2-demethylmenaquinol + CO2 + diphosphate</text>
        <dbReference type="Rhea" id="RHEA:26478"/>
        <dbReference type="Rhea" id="RHEA-COMP:9563"/>
        <dbReference type="Rhea" id="RHEA-COMP:9564"/>
        <dbReference type="ChEBI" id="CHEBI:11173"/>
        <dbReference type="ChEBI" id="CHEBI:15378"/>
        <dbReference type="ChEBI" id="CHEBI:16526"/>
        <dbReference type="ChEBI" id="CHEBI:33019"/>
        <dbReference type="ChEBI" id="CHEBI:55437"/>
        <dbReference type="ChEBI" id="CHEBI:58914"/>
        <dbReference type="EC" id="2.5.1.74"/>
    </reaction>
</comment>
<dbReference type="GO" id="GO:0009234">
    <property type="term" value="P:menaquinone biosynthetic process"/>
    <property type="evidence" value="ECO:0007669"/>
    <property type="project" value="UniProtKB-UniRule"/>
</dbReference>
<evidence type="ECO:0000313" key="11">
    <source>
        <dbReference type="Proteomes" id="UP000196102"/>
    </source>
</evidence>
<evidence type="ECO:0000256" key="1">
    <source>
        <dbReference type="ARBA" id="ARBA00004141"/>
    </source>
</evidence>
<evidence type="ECO:0000256" key="3">
    <source>
        <dbReference type="ARBA" id="ARBA00022475"/>
    </source>
</evidence>
<keyword evidence="3 8" id="KW-1003">Cell membrane</keyword>
<feature type="transmembrane region" description="Helical" evidence="8">
    <location>
        <begin position="256"/>
        <end position="279"/>
    </location>
</feature>
<dbReference type="InterPro" id="IPR036259">
    <property type="entry name" value="MFS_trans_sf"/>
</dbReference>
<feature type="transmembrane region" description="Helical" evidence="8">
    <location>
        <begin position="126"/>
        <end position="145"/>
    </location>
</feature>
<dbReference type="InterPro" id="IPR000537">
    <property type="entry name" value="UbiA_prenyltransferase"/>
</dbReference>
<dbReference type="Proteomes" id="UP000196102">
    <property type="component" value="Unassembled WGS sequence"/>
</dbReference>
<reference evidence="10 11" key="1">
    <citation type="journal article" date="2017" name="Proc. Natl. Acad. Sci. U.S.A.">
        <title>Simulation of Deepwater Horizon oil plume reveals substrate specialization within a complex community of hydrocarbon-degraders.</title>
        <authorList>
            <person name="Hu P."/>
            <person name="Dubinsky E.A."/>
            <person name="Probst A.J."/>
            <person name="Wang J."/>
            <person name="Sieber C.M.K."/>
            <person name="Tom L.M."/>
            <person name="Gardinali P."/>
            <person name="Banfield J.F."/>
            <person name="Atlas R.M."/>
            <person name="Andersen G.L."/>
        </authorList>
    </citation>
    <scope>NUCLEOTIDE SEQUENCE [LARGE SCALE GENOMIC DNA]</scope>
    <source>
        <strain evidence="10">35_9_T64</strain>
    </source>
</reference>
<dbReference type="SUPFAM" id="SSF103473">
    <property type="entry name" value="MFS general substrate transporter"/>
    <property type="match status" value="1"/>
</dbReference>
<evidence type="ECO:0000256" key="2">
    <source>
        <dbReference type="ARBA" id="ARBA00022428"/>
    </source>
</evidence>
<dbReference type="PANTHER" id="PTHR13929:SF0">
    <property type="entry name" value="UBIA PRENYLTRANSFERASE DOMAIN-CONTAINING PROTEIN 1"/>
    <property type="match status" value="1"/>
</dbReference>
<protein>
    <recommendedName>
        <fullName evidence="8 9">1,4-dihydroxy-2-naphthoate octaprenyltransferase</fullName>
        <shortName evidence="8">DHNA-octaprenyltransferase</shortName>
        <ecNumber evidence="8 9">2.5.1.74</ecNumber>
    </recommendedName>
</protein>
<organism evidence="10 11">
    <name type="scientific">Nonlabens dokdonensis</name>
    <dbReference type="NCBI Taxonomy" id="328515"/>
    <lineage>
        <taxon>Bacteria</taxon>
        <taxon>Pseudomonadati</taxon>
        <taxon>Bacteroidota</taxon>
        <taxon>Flavobacteriia</taxon>
        <taxon>Flavobacteriales</taxon>
        <taxon>Flavobacteriaceae</taxon>
        <taxon>Nonlabens</taxon>
    </lineage>
</organism>
<keyword evidence="6 8" id="KW-1133">Transmembrane helix</keyword>
<dbReference type="NCBIfam" id="TIGR00751">
    <property type="entry name" value="menA"/>
    <property type="match status" value="1"/>
</dbReference>
<evidence type="ECO:0000256" key="5">
    <source>
        <dbReference type="ARBA" id="ARBA00022692"/>
    </source>
</evidence>
<dbReference type="EC" id="2.5.1.74" evidence="8 9"/>
<evidence type="ECO:0000256" key="4">
    <source>
        <dbReference type="ARBA" id="ARBA00022679"/>
    </source>
</evidence>
<comment type="subcellular location">
    <subcellularLocation>
        <location evidence="8">Cell membrane</location>
        <topology evidence="8">Multi-pass membrane protein</topology>
    </subcellularLocation>
    <subcellularLocation>
        <location evidence="1">Membrane</location>
        <topology evidence="1">Multi-pass membrane protein</topology>
    </subcellularLocation>
</comment>
<dbReference type="PIRSF" id="PIRSF005355">
    <property type="entry name" value="UBIAD1"/>
    <property type="match status" value="1"/>
</dbReference>
<feature type="transmembrane region" description="Helical" evidence="8">
    <location>
        <begin position="182"/>
        <end position="203"/>
    </location>
</feature>
<feature type="transmembrane region" description="Helical" evidence="8">
    <location>
        <begin position="151"/>
        <end position="170"/>
    </location>
</feature>
<keyword evidence="2 8" id="KW-0474">Menaquinone biosynthesis</keyword>
<dbReference type="UniPathway" id="UPA00079">
    <property type="reaction ID" value="UER00168"/>
</dbReference>